<dbReference type="Pfam" id="PF00707">
    <property type="entry name" value="IF3_C"/>
    <property type="match status" value="1"/>
</dbReference>
<evidence type="ECO:0000259" key="5">
    <source>
        <dbReference type="Pfam" id="PF00707"/>
    </source>
</evidence>
<feature type="domain" description="Translation initiation factor 3 C-terminal" evidence="5">
    <location>
        <begin position="71"/>
        <end position="151"/>
    </location>
</feature>
<comment type="caution">
    <text evidence="7">The sequence shown here is derived from an EMBL/GenBank/DDBJ whole genome shotgun (WGS) entry which is preliminary data.</text>
</comment>
<accession>A0A0G0CUQ8</accession>
<dbReference type="InterPro" id="IPR019815">
    <property type="entry name" value="Translation_initiation_fac_3_C"/>
</dbReference>
<evidence type="ECO:0000313" key="7">
    <source>
        <dbReference type="EMBL" id="KKP85544.1"/>
    </source>
</evidence>
<proteinExistence type="inferred from homology"/>
<feature type="domain" description="Translation initiation factor 3 N-terminal" evidence="6">
    <location>
        <begin position="2"/>
        <end position="61"/>
    </location>
</feature>
<dbReference type="InterPro" id="IPR019814">
    <property type="entry name" value="Translation_initiation_fac_3_N"/>
</dbReference>
<keyword evidence="2 7" id="KW-0396">Initiation factor</keyword>
<dbReference type="InterPro" id="IPR036788">
    <property type="entry name" value="T_IF-3_C_sf"/>
</dbReference>
<dbReference type="NCBIfam" id="TIGR00168">
    <property type="entry name" value="infC"/>
    <property type="match status" value="1"/>
</dbReference>
<dbReference type="Gene3D" id="3.30.110.10">
    <property type="entry name" value="Translation initiation factor 3 (IF-3), C-terminal domain"/>
    <property type="match status" value="1"/>
</dbReference>
<dbReference type="Gene3D" id="3.10.20.80">
    <property type="entry name" value="Translation initiation factor 3 (IF-3), N-terminal domain"/>
    <property type="match status" value="1"/>
</dbReference>
<dbReference type="GO" id="GO:0043022">
    <property type="term" value="F:ribosome binding"/>
    <property type="evidence" value="ECO:0007669"/>
    <property type="project" value="TreeGrafter"/>
</dbReference>
<dbReference type="AlphaFoldDB" id="A0A0G0CUQ8"/>
<dbReference type="Proteomes" id="UP000034536">
    <property type="component" value="Unassembled WGS sequence"/>
</dbReference>
<evidence type="ECO:0000313" key="8">
    <source>
        <dbReference type="Proteomes" id="UP000034536"/>
    </source>
</evidence>
<gene>
    <name evidence="7" type="ORF">UR89_C0051G0002</name>
</gene>
<dbReference type="EMBL" id="LBQX01000051">
    <property type="protein sequence ID" value="KKP85544.1"/>
    <property type="molecule type" value="Genomic_DNA"/>
</dbReference>
<reference evidence="7 8" key="1">
    <citation type="journal article" date="2015" name="Nature">
        <title>rRNA introns, odd ribosomes, and small enigmatic genomes across a large radiation of phyla.</title>
        <authorList>
            <person name="Brown C.T."/>
            <person name="Hug L.A."/>
            <person name="Thomas B.C."/>
            <person name="Sharon I."/>
            <person name="Castelle C.J."/>
            <person name="Singh A."/>
            <person name="Wilkins M.J."/>
            <person name="Williams K.H."/>
            <person name="Banfield J.F."/>
        </authorList>
    </citation>
    <scope>NUCLEOTIDE SEQUENCE [LARGE SCALE GENOMIC DNA]</scope>
</reference>
<dbReference type="GO" id="GO:0016020">
    <property type="term" value="C:membrane"/>
    <property type="evidence" value="ECO:0007669"/>
    <property type="project" value="TreeGrafter"/>
</dbReference>
<dbReference type="GO" id="GO:0003743">
    <property type="term" value="F:translation initiation factor activity"/>
    <property type="evidence" value="ECO:0007669"/>
    <property type="project" value="UniProtKB-UniRule"/>
</dbReference>
<sequence>MRVIDDKGTQVGVISKQEALRLAQEKYVDLVLIAQHAKPPVAKLIDFKKFLYQEEKKEKEAKKGIKKSGSKDISLSLFIGVADLERLESKGKEFLKEGYQVRVNMLLKGREVMKKPMAFDLMNKYIGSLGEVNVSKPPRLEGRVIRAVVAKRK</sequence>
<dbReference type="SUPFAM" id="SSF54364">
    <property type="entry name" value="Translation initiation factor IF3, N-terminal domain"/>
    <property type="match status" value="1"/>
</dbReference>
<dbReference type="PANTHER" id="PTHR10938">
    <property type="entry name" value="TRANSLATION INITIATION FACTOR IF-3"/>
    <property type="match status" value="1"/>
</dbReference>
<protein>
    <recommendedName>
        <fullName evidence="4">Translation initiation factor IF-3</fullName>
    </recommendedName>
</protein>
<evidence type="ECO:0000256" key="1">
    <source>
        <dbReference type="ARBA" id="ARBA00005439"/>
    </source>
</evidence>
<dbReference type="Pfam" id="PF05198">
    <property type="entry name" value="IF3_N"/>
    <property type="match status" value="1"/>
</dbReference>
<dbReference type="PATRIC" id="fig|1618479.3.peg.657"/>
<organism evidence="7 8">
    <name type="scientific">Candidatus Roizmanbacteria bacterium GW2011_GWA2_35_8</name>
    <dbReference type="NCBI Taxonomy" id="1618479"/>
    <lineage>
        <taxon>Bacteria</taxon>
        <taxon>Candidatus Roizmaniibacteriota</taxon>
    </lineage>
</organism>
<evidence type="ECO:0000256" key="4">
    <source>
        <dbReference type="NCBIfam" id="TIGR00168"/>
    </source>
</evidence>
<evidence type="ECO:0000259" key="6">
    <source>
        <dbReference type="Pfam" id="PF05198"/>
    </source>
</evidence>
<dbReference type="GO" id="GO:0005829">
    <property type="term" value="C:cytosol"/>
    <property type="evidence" value="ECO:0007669"/>
    <property type="project" value="TreeGrafter"/>
</dbReference>
<dbReference type="InterPro" id="IPR036787">
    <property type="entry name" value="T_IF-3_N_sf"/>
</dbReference>
<dbReference type="GO" id="GO:0032790">
    <property type="term" value="P:ribosome disassembly"/>
    <property type="evidence" value="ECO:0007669"/>
    <property type="project" value="TreeGrafter"/>
</dbReference>
<evidence type="ECO:0000256" key="3">
    <source>
        <dbReference type="ARBA" id="ARBA00022917"/>
    </source>
</evidence>
<evidence type="ECO:0000256" key="2">
    <source>
        <dbReference type="ARBA" id="ARBA00022540"/>
    </source>
</evidence>
<keyword evidence="3" id="KW-0648">Protein biosynthesis</keyword>
<dbReference type="InterPro" id="IPR001288">
    <property type="entry name" value="Translation_initiation_fac_3"/>
</dbReference>
<dbReference type="PANTHER" id="PTHR10938:SF0">
    <property type="entry name" value="TRANSLATION INITIATION FACTOR IF-3, MITOCHONDRIAL"/>
    <property type="match status" value="1"/>
</dbReference>
<dbReference type="SUPFAM" id="SSF55200">
    <property type="entry name" value="Translation initiation factor IF3, C-terminal domain"/>
    <property type="match status" value="1"/>
</dbReference>
<name>A0A0G0CUQ8_9BACT</name>
<comment type="similarity">
    <text evidence="1">Belongs to the IF-3 family.</text>
</comment>